<reference evidence="2" key="1">
    <citation type="submission" date="2018-11" db="EMBL/GenBank/DDBJ databases">
        <authorList>
            <consortium name="Genoscope - CEA"/>
            <person name="William W."/>
        </authorList>
    </citation>
    <scope>NUCLEOTIDE SEQUENCE</scope>
</reference>
<sequence>MSPPELQRGKENNPSFELKIISANDVSLVNAAYKMDVYEASHASENEQPPRHPSTFTDVSIRRGITPSSSPSPRKQSSLPSRSSYLATG</sequence>
<evidence type="ECO:0000313" key="2">
    <source>
        <dbReference type="EMBL" id="VDC75591.1"/>
    </source>
</evidence>
<evidence type="ECO:0000256" key="1">
    <source>
        <dbReference type="SAM" id="MobiDB-lite"/>
    </source>
</evidence>
<proteinExistence type="predicted"/>
<name>A0A3P5ZSU1_BRACM</name>
<feature type="compositionally biased region" description="Basic and acidic residues" evidence="1">
    <location>
        <begin position="41"/>
        <end position="50"/>
    </location>
</feature>
<feature type="compositionally biased region" description="Low complexity" evidence="1">
    <location>
        <begin position="67"/>
        <end position="89"/>
    </location>
</feature>
<dbReference type="AlphaFoldDB" id="A0A3P5ZSU1"/>
<accession>A0A3P5ZSU1</accession>
<gene>
    <name evidence="2" type="ORF">BRAA01T02093Z</name>
</gene>
<protein>
    <submittedName>
        <fullName evidence="2">Uncharacterized protein</fullName>
    </submittedName>
</protein>
<feature type="region of interest" description="Disordered" evidence="1">
    <location>
        <begin position="41"/>
        <end position="89"/>
    </location>
</feature>
<organism evidence="2">
    <name type="scientific">Brassica campestris</name>
    <name type="common">Field mustard</name>
    <dbReference type="NCBI Taxonomy" id="3711"/>
    <lineage>
        <taxon>Eukaryota</taxon>
        <taxon>Viridiplantae</taxon>
        <taxon>Streptophyta</taxon>
        <taxon>Embryophyta</taxon>
        <taxon>Tracheophyta</taxon>
        <taxon>Spermatophyta</taxon>
        <taxon>Magnoliopsida</taxon>
        <taxon>eudicotyledons</taxon>
        <taxon>Gunneridae</taxon>
        <taxon>Pentapetalae</taxon>
        <taxon>rosids</taxon>
        <taxon>malvids</taxon>
        <taxon>Brassicales</taxon>
        <taxon>Brassicaceae</taxon>
        <taxon>Brassiceae</taxon>
        <taxon>Brassica</taxon>
    </lineage>
</organism>
<dbReference type="EMBL" id="LR031571">
    <property type="protein sequence ID" value="VDC75591.1"/>
    <property type="molecule type" value="Genomic_DNA"/>
</dbReference>